<protein>
    <submittedName>
        <fullName evidence="2">Uncharacterized protein</fullName>
    </submittedName>
</protein>
<gene>
    <name evidence="2" type="ORF">AnigIFM63604_007634</name>
</gene>
<dbReference type="AlphaFoldDB" id="A0A9W6EFI0"/>
<name>A0A9W6EFI0_ASPNG</name>
<comment type="caution">
    <text evidence="2">The sequence shown here is derived from an EMBL/GenBank/DDBJ whole genome shotgun (WGS) entry which is preliminary data.</text>
</comment>
<reference evidence="2" key="1">
    <citation type="submission" date="2022-07" db="EMBL/GenBank/DDBJ databases">
        <title>Taxonomy of Aspergillus series Nigri: significant species reduction supported by multi-species coalescent approaches.</title>
        <authorList>
            <person name="Bian C."/>
            <person name="Kusuya Y."/>
            <person name="Sklenar F."/>
            <person name="D'hooge E."/>
            <person name="Yaguchi T."/>
            <person name="Takahashi H."/>
            <person name="Hubka V."/>
        </authorList>
    </citation>
    <scope>NUCLEOTIDE SEQUENCE</scope>
    <source>
        <strain evidence="2">IFM 63604</strain>
    </source>
</reference>
<dbReference type="EMBL" id="BRPB01000478">
    <property type="protein sequence ID" value="GLA56303.1"/>
    <property type="molecule type" value="Genomic_DNA"/>
</dbReference>
<proteinExistence type="predicted"/>
<evidence type="ECO:0000313" key="3">
    <source>
        <dbReference type="Proteomes" id="UP001144191"/>
    </source>
</evidence>
<dbReference type="Proteomes" id="UP001144191">
    <property type="component" value="Unassembled WGS sequence"/>
</dbReference>
<evidence type="ECO:0000256" key="1">
    <source>
        <dbReference type="SAM" id="MobiDB-lite"/>
    </source>
</evidence>
<feature type="non-terminal residue" evidence="2">
    <location>
        <position position="1"/>
    </location>
</feature>
<evidence type="ECO:0000313" key="2">
    <source>
        <dbReference type="EMBL" id="GLA56303.1"/>
    </source>
</evidence>
<accession>A0A9W6EFI0</accession>
<organism evidence="2 3">
    <name type="scientific">Aspergillus niger</name>
    <dbReference type="NCBI Taxonomy" id="5061"/>
    <lineage>
        <taxon>Eukaryota</taxon>
        <taxon>Fungi</taxon>
        <taxon>Dikarya</taxon>
        <taxon>Ascomycota</taxon>
        <taxon>Pezizomycotina</taxon>
        <taxon>Eurotiomycetes</taxon>
        <taxon>Eurotiomycetidae</taxon>
        <taxon>Eurotiales</taxon>
        <taxon>Aspergillaceae</taxon>
        <taxon>Aspergillus</taxon>
        <taxon>Aspergillus subgen. Circumdati</taxon>
    </lineage>
</organism>
<sequence>SSKQPDFWSPNNTTTAGTTSLNSPTLMHEANILGPMHNASATKPMNPAKLRLASLKNVGVNGRFTVGNAAPLVSRLLSKLT</sequence>
<feature type="region of interest" description="Disordered" evidence="1">
    <location>
        <begin position="1"/>
        <end position="23"/>
    </location>
</feature>